<feature type="non-terminal residue" evidence="2">
    <location>
        <position position="1"/>
    </location>
</feature>
<evidence type="ECO:0000313" key="3">
    <source>
        <dbReference type="Proteomes" id="UP000651475"/>
    </source>
</evidence>
<dbReference type="PANTHER" id="PTHR33498:SF1">
    <property type="entry name" value="TRANSPOSASE FOR INSERTION SEQUENCE ELEMENT IS1557"/>
    <property type="match status" value="1"/>
</dbReference>
<organism evidence="2 3">
    <name type="scientific">Parabacteroides hominis</name>
    <dbReference type="NCBI Taxonomy" id="2763057"/>
    <lineage>
        <taxon>Bacteria</taxon>
        <taxon>Pseudomonadati</taxon>
        <taxon>Bacteroidota</taxon>
        <taxon>Bacteroidia</taxon>
        <taxon>Bacteroidales</taxon>
        <taxon>Tannerellaceae</taxon>
        <taxon>Parabacteroides</taxon>
    </lineage>
</organism>
<gene>
    <name evidence="2" type="ORF">H8S65_20780</name>
</gene>
<dbReference type="InterPro" id="IPR047951">
    <property type="entry name" value="Transpos_ISL3"/>
</dbReference>
<accession>A0ABR7DUU3</accession>
<evidence type="ECO:0000313" key="2">
    <source>
        <dbReference type="EMBL" id="MBC5635170.1"/>
    </source>
</evidence>
<dbReference type="Pfam" id="PF01610">
    <property type="entry name" value="DDE_Tnp_ISL3"/>
    <property type="match status" value="2"/>
</dbReference>
<feature type="domain" description="Transposase IS204/IS1001/IS1096/IS1165 DDE" evidence="1">
    <location>
        <begin position="183"/>
        <end position="355"/>
    </location>
</feature>
<reference evidence="2 3" key="1">
    <citation type="submission" date="2020-08" db="EMBL/GenBank/DDBJ databases">
        <title>Genome public.</title>
        <authorList>
            <person name="Liu C."/>
            <person name="Sun Q."/>
        </authorList>
    </citation>
    <scope>NUCLEOTIDE SEQUENCE [LARGE SCALE GENOMIC DNA]</scope>
    <source>
        <strain evidence="2 3">NSJ-79</strain>
    </source>
</reference>
<dbReference type="RefSeq" id="WP_186931710.1">
    <property type="nucleotide sequence ID" value="NZ_JACOOJ010000093.1"/>
</dbReference>
<proteinExistence type="predicted"/>
<dbReference type="NCBIfam" id="NF033550">
    <property type="entry name" value="transpos_ISL3"/>
    <property type="match status" value="1"/>
</dbReference>
<dbReference type="EMBL" id="JACOOJ010000093">
    <property type="protein sequence ID" value="MBC5635170.1"/>
    <property type="molecule type" value="Genomic_DNA"/>
</dbReference>
<keyword evidence="3" id="KW-1185">Reference proteome</keyword>
<dbReference type="InterPro" id="IPR002560">
    <property type="entry name" value="Transposase_DDE"/>
</dbReference>
<dbReference type="Proteomes" id="UP000651475">
    <property type="component" value="Unassembled WGS sequence"/>
</dbReference>
<protein>
    <submittedName>
        <fullName evidence="2">ISL3 family transposase</fullName>
    </submittedName>
</protein>
<sequence length="538" mass="62709">KIQENSEQKSESANLTRGCSLLIDELAFFTSILFHDIPCWRLKEISLTNYSQLLISVESTQETSLCPLCHRPSGKKQSHYNRHPQELPLGNYSCRLDLRVHRFYCQNPECRRKIFCERFEDHLQSYQRCVDKVNEQILFMGLEAGGSKGARLLNKSHIQIKRNSVIRRILASPLPNHSLVENIGIDDWSKRKGHEYGSIIIDNDTHKPIDLLAHRESGCVCEALKGYTNLKTVTSDRADCFSKAIREACPEAKEIADRWHLSHNLSEAVQQAFRGYYNGIKGTLSTCQVKKKEQAGSVRTSKTTLRQEKFIRIKKLQKRGCTKSEVVRLTGITHNTVNKYWMQTEFKQVQYKKRSGIEEYDSYLKMRFHDEQVQSSVSLFKEIKEMGYTGSRETVNLYIRSWRPSFKPKVKIPKWKTLYYLCKKEESKCSDQERLWLKVVYQSKEIKELLAAQKEFDQALKSRDVKLLEQWLKTETTCLELKQFINGLIQDYDAVVNALLEKWHNGTTEGFVNKLKMIKRMCYGRASIELLKRMMICV</sequence>
<dbReference type="PANTHER" id="PTHR33498">
    <property type="entry name" value="TRANSPOSASE FOR INSERTION SEQUENCE ELEMENT IS1557"/>
    <property type="match status" value="1"/>
</dbReference>
<comment type="caution">
    <text evidence="2">The sequence shown here is derived from an EMBL/GenBank/DDBJ whole genome shotgun (WGS) entry which is preliminary data.</text>
</comment>
<feature type="domain" description="Transposase IS204/IS1001/IS1096/IS1165 DDE" evidence="1">
    <location>
        <begin position="415"/>
        <end position="532"/>
    </location>
</feature>
<evidence type="ECO:0000259" key="1">
    <source>
        <dbReference type="Pfam" id="PF01610"/>
    </source>
</evidence>
<name>A0ABR7DUU3_9BACT</name>